<dbReference type="PANTHER" id="PTHR34611:SF2">
    <property type="entry name" value="INACTIVE RECOMBINATION-PROMOTING NUCLEASE-LIKE PROTEIN RPNE-RELATED"/>
    <property type="match status" value="1"/>
</dbReference>
<sequence length="338" mass="38335">MPSRLIKRHDQFFKRLLDHAGTAGVLIRERLPWEVAERLAPDAPELVSGSFVDNELREYHTDRLYRVRTVDGEAAFIYALVEHKSSPDPGIGLQLLIYQTRVWQWWVEHQGQGREEGGRRRLPAIFPLVIYHGEAAWRIPLDFASGIDHADAALRPYLLDFRYSLADLGRIDNARLSREKRLRIGLLILKRGSGDGDLRETLLELGRAALSLGFDDLVALVHYILLESNEVEAAMLRGVLKEIVPDQEARIMSIAAEEWKAEGIQIGQAMGKAEGKAEGRAEGKAEMLLRLLRRRFDSLPETVMRKVRDASDDELNEWADNILDARSLDMVFGQAKPN</sequence>
<protein>
    <submittedName>
        <fullName evidence="3">Transposase</fullName>
    </submittedName>
</protein>
<evidence type="ECO:0000313" key="4">
    <source>
        <dbReference type="Proteomes" id="UP000321523"/>
    </source>
</evidence>
<keyword evidence="4" id="KW-1185">Reference proteome</keyword>
<reference evidence="3 4" key="1">
    <citation type="submission" date="2019-07" db="EMBL/GenBank/DDBJ databases">
        <title>Whole genome shotgun sequence of Skermanella aerolata NBRC 106429.</title>
        <authorList>
            <person name="Hosoyama A."/>
            <person name="Uohara A."/>
            <person name="Ohji S."/>
            <person name="Ichikawa N."/>
        </authorList>
    </citation>
    <scope>NUCLEOTIDE SEQUENCE [LARGE SCALE GENOMIC DNA]</scope>
    <source>
        <strain evidence="3 4">NBRC 106429</strain>
    </source>
</reference>
<dbReference type="AlphaFoldDB" id="A0A512DUS8"/>
<dbReference type="InterPro" id="IPR051699">
    <property type="entry name" value="Rpn/YhgA-like_nuclease"/>
</dbReference>
<proteinExistence type="predicted"/>
<evidence type="ECO:0000313" key="3">
    <source>
        <dbReference type="EMBL" id="GEO40214.1"/>
    </source>
</evidence>
<dbReference type="OrthoDB" id="932587at2"/>
<evidence type="ECO:0000259" key="2">
    <source>
        <dbReference type="Pfam" id="PF14261"/>
    </source>
</evidence>
<dbReference type="EMBL" id="BJYZ01000020">
    <property type="protein sequence ID" value="GEO40214.1"/>
    <property type="molecule type" value="Genomic_DNA"/>
</dbReference>
<dbReference type="PANTHER" id="PTHR34611">
    <property type="match status" value="1"/>
</dbReference>
<gene>
    <name evidence="3" type="ORF">SAE02_43620</name>
</gene>
<dbReference type="Pfam" id="PF14261">
    <property type="entry name" value="DUF4351"/>
    <property type="match status" value="1"/>
</dbReference>
<organism evidence="3 4">
    <name type="scientific">Skermanella aerolata</name>
    <dbReference type="NCBI Taxonomy" id="393310"/>
    <lineage>
        <taxon>Bacteria</taxon>
        <taxon>Pseudomonadati</taxon>
        <taxon>Pseudomonadota</taxon>
        <taxon>Alphaproteobacteria</taxon>
        <taxon>Rhodospirillales</taxon>
        <taxon>Azospirillaceae</taxon>
        <taxon>Skermanella</taxon>
    </lineage>
</organism>
<dbReference type="GO" id="GO:0006310">
    <property type="term" value="P:DNA recombination"/>
    <property type="evidence" value="ECO:0007669"/>
    <property type="project" value="TreeGrafter"/>
</dbReference>
<dbReference type="Proteomes" id="UP000321523">
    <property type="component" value="Unassembled WGS sequence"/>
</dbReference>
<dbReference type="InterPro" id="IPR006842">
    <property type="entry name" value="Transposase_31"/>
</dbReference>
<dbReference type="Pfam" id="PF04754">
    <property type="entry name" value="Transposase_31"/>
    <property type="match status" value="1"/>
</dbReference>
<comment type="caution">
    <text evidence="3">The sequence shown here is derived from an EMBL/GenBank/DDBJ whole genome shotgun (WGS) entry which is preliminary data.</text>
</comment>
<dbReference type="InterPro" id="IPR025587">
    <property type="entry name" value="DUF4351"/>
</dbReference>
<evidence type="ECO:0000259" key="1">
    <source>
        <dbReference type="Pfam" id="PF04754"/>
    </source>
</evidence>
<feature type="domain" description="Transposase (putative) YhgA-like" evidence="1">
    <location>
        <begin position="8"/>
        <end position="205"/>
    </location>
</feature>
<dbReference type="RefSeq" id="WP_147040728.1">
    <property type="nucleotide sequence ID" value="NZ_BJYZ01000020.1"/>
</dbReference>
<dbReference type="GO" id="GO:1990238">
    <property type="term" value="F:double-stranded DNA endonuclease activity"/>
    <property type="evidence" value="ECO:0007669"/>
    <property type="project" value="TreeGrafter"/>
</dbReference>
<name>A0A512DUS8_9PROT</name>
<feature type="domain" description="DUF4351" evidence="2">
    <location>
        <begin position="278"/>
        <end position="328"/>
    </location>
</feature>
<accession>A0A512DUS8</accession>